<accession>A0A172WJL7</accession>
<gene>
    <name evidence="1" type="ORF">PS273GM_00125</name>
</gene>
<protein>
    <submittedName>
        <fullName evidence="1">Uncharacterized protein</fullName>
    </submittedName>
</protein>
<dbReference type="EMBL" id="CP015641">
    <property type="protein sequence ID" value="ANF23658.1"/>
    <property type="molecule type" value="Genomic_DNA"/>
</dbReference>
<dbReference type="AlphaFoldDB" id="A0A172WJL7"/>
<name>A0A172WJL7_STUST</name>
<evidence type="ECO:0000313" key="1">
    <source>
        <dbReference type="EMBL" id="ANF23658.1"/>
    </source>
</evidence>
<organism evidence="1 2">
    <name type="scientific">Stutzerimonas stutzeri</name>
    <name type="common">Pseudomonas stutzeri</name>
    <dbReference type="NCBI Taxonomy" id="316"/>
    <lineage>
        <taxon>Bacteria</taxon>
        <taxon>Pseudomonadati</taxon>
        <taxon>Pseudomonadota</taxon>
        <taxon>Gammaproteobacteria</taxon>
        <taxon>Pseudomonadales</taxon>
        <taxon>Pseudomonadaceae</taxon>
        <taxon>Stutzerimonas</taxon>
    </lineage>
</organism>
<proteinExistence type="predicted"/>
<reference evidence="1 2" key="1">
    <citation type="submission" date="2016-05" db="EMBL/GenBank/DDBJ databases">
        <title>Genome sequence of Pseudomonas stutzeri 273 and identification of the exopolysaccharide biosynthesis locus.</title>
        <authorList>
            <person name="Wu S."/>
            <person name="Sun C."/>
        </authorList>
    </citation>
    <scope>NUCLEOTIDE SEQUENCE [LARGE SCALE GENOMIC DNA]</scope>
    <source>
        <strain evidence="1 2">273</strain>
    </source>
</reference>
<evidence type="ECO:0000313" key="2">
    <source>
        <dbReference type="Proteomes" id="UP000077787"/>
    </source>
</evidence>
<sequence length="125" mass="14124">MMAALFTKHLPRSAPAHCSSRLQGLLLLALRRGSRSVSGRQIHHSDAPRHFHKNFSTNLSLWDWMFGTLYVTSPVPEPIEFGTAERDSHRYLTLYSLIVMPFVDTARKLVSSRRPFTTPDSASDA</sequence>
<dbReference type="Proteomes" id="UP000077787">
    <property type="component" value="Chromosome"/>
</dbReference>